<evidence type="ECO:0000313" key="3">
    <source>
        <dbReference type="Proteomes" id="UP000315889"/>
    </source>
</evidence>
<dbReference type="AlphaFoldDB" id="A0A520MC54"/>
<protein>
    <submittedName>
        <fullName evidence="2">Carboxymuconolactone decarboxylase family protein</fullName>
    </submittedName>
</protein>
<proteinExistence type="predicted"/>
<evidence type="ECO:0000313" key="2">
    <source>
        <dbReference type="EMBL" id="RZO18781.1"/>
    </source>
</evidence>
<organism evidence="2 3">
    <name type="scientific">SAR92 clade bacterium</name>
    <dbReference type="NCBI Taxonomy" id="2315479"/>
    <lineage>
        <taxon>Bacteria</taxon>
        <taxon>Pseudomonadati</taxon>
        <taxon>Pseudomonadota</taxon>
        <taxon>Gammaproteobacteria</taxon>
        <taxon>Cellvibrionales</taxon>
        <taxon>Porticoccaceae</taxon>
        <taxon>SAR92 clade</taxon>
    </lineage>
</organism>
<dbReference type="EMBL" id="SHBP01000024">
    <property type="protein sequence ID" value="RZO18781.1"/>
    <property type="molecule type" value="Genomic_DNA"/>
</dbReference>
<dbReference type="Proteomes" id="UP000315889">
    <property type="component" value="Unassembled WGS sequence"/>
</dbReference>
<dbReference type="InterPro" id="IPR003779">
    <property type="entry name" value="CMD-like"/>
</dbReference>
<comment type="caution">
    <text evidence="2">The sequence shown here is derived from an EMBL/GenBank/DDBJ whole genome shotgun (WGS) entry which is preliminary data.</text>
</comment>
<name>A0A520MC54_9GAMM</name>
<dbReference type="SUPFAM" id="SSF69118">
    <property type="entry name" value="AhpD-like"/>
    <property type="match status" value="1"/>
</dbReference>
<gene>
    <name evidence="2" type="ORF">EVB03_09465</name>
</gene>
<dbReference type="PANTHER" id="PTHR35446:SF2">
    <property type="entry name" value="CARBOXYMUCONOLACTONE DECARBOXYLASE-LIKE DOMAIN-CONTAINING PROTEIN"/>
    <property type="match status" value="1"/>
</dbReference>
<dbReference type="InterPro" id="IPR029032">
    <property type="entry name" value="AhpD-like"/>
</dbReference>
<dbReference type="NCBIfam" id="TIGR00778">
    <property type="entry name" value="ahpD_dom"/>
    <property type="match status" value="1"/>
</dbReference>
<reference evidence="2 3" key="1">
    <citation type="submission" date="2019-02" db="EMBL/GenBank/DDBJ databases">
        <title>Prokaryotic population dynamics and viral predation in marine succession experiment using metagenomics: the confinement effect.</title>
        <authorList>
            <person name="Haro-Moreno J.M."/>
            <person name="Rodriguez-Valera F."/>
            <person name="Lopez-Perez M."/>
        </authorList>
    </citation>
    <scope>NUCLEOTIDE SEQUENCE [LARGE SCALE GENOMIC DNA]</scope>
    <source>
        <strain evidence="2">MED-G170</strain>
    </source>
</reference>
<dbReference type="InterPro" id="IPR004675">
    <property type="entry name" value="AhpD_core"/>
</dbReference>
<feature type="domain" description="Carboxymuconolactone decarboxylase-like" evidence="1">
    <location>
        <begin position="40"/>
        <end position="120"/>
    </location>
</feature>
<dbReference type="GO" id="GO:0051920">
    <property type="term" value="F:peroxiredoxin activity"/>
    <property type="evidence" value="ECO:0007669"/>
    <property type="project" value="InterPro"/>
</dbReference>
<dbReference type="Gene3D" id="1.20.1290.10">
    <property type="entry name" value="AhpD-like"/>
    <property type="match status" value="1"/>
</dbReference>
<sequence length="194" mass="21211">MAQISKKNKEQLQALLPMLDMVEASLGFLPNSMLTMAHWPELLDAFGGLGATVLQSGELEPELKQLIALVSSRASGCNYCQAHTAHSAHRAGANNEKIAAAFDFEESPLFSDRERAALRFSWHAALQPNAIGPTDFAKIKAFFSEREVVEIVAVVSLFGFLNRWNDTLGTELEDAPIDFAVTALVDVGWARGKH</sequence>
<accession>A0A520MC54</accession>
<dbReference type="Pfam" id="PF02627">
    <property type="entry name" value="CMD"/>
    <property type="match status" value="1"/>
</dbReference>
<dbReference type="PANTHER" id="PTHR35446">
    <property type="entry name" value="SI:CH211-175M2.5"/>
    <property type="match status" value="1"/>
</dbReference>
<evidence type="ECO:0000259" key="1">
    <source>
        <dbReference type="Pfam" id="PF02627"/>
    </source>
</evidence>